<feature type="transmembrane region" description="Helical" evidence="1">
    <location>
        <begin position="230"/>
        <end position="247"/>
    </location>
</feature>
<feature type="transmembrane region" description="Helical" evidence="1">
    <location>
        <begin position="175"/>
        <end position="196"/>
    </location>
</feature>
<feature type="transmembrane region" description="Helical" evidence="1">
    <location>
        <begin position="6"/>
        <end position="28"/>
    </location>
</feature>
<keyword evidence="1" id="KW-1133">Transmembrane helix</keyword>
<keyword evidence="2" id="KW-0378">Hydrolase</keyword>
<accession>A0A974XDW9</accession>
<feature type="transmembrane region" description="Helical" evidence="1">
    <location>
        <begin position="208"/>
        <end position="224"/>
    </location>
</feature>
<name>A0A974XDW9_9FIRM</name>
<evidence type="ECO:0000256" key="1">
    <source>
        <dbReference type="SAM" id="Phobius"/>
    </source>
</evidence>
<feature type="transmembrane region" description="Helical" evidence="1">
    <location>
        <begin position="40"/>
        <end position="58"/>
    </location>
</feature>
<proteinExistence type="predicted"/>
<keyword evidence="1" id="KW-0812">Transmembrane</keyword>
<dbReference type="AlphaFoldDB" id="A0A974XDW9"/>
<keyword evidence="2" id="KW-0482">Metalloprotease</keyword>
<dbReference type="RefSeq" id="WP_207299396.1">
    <property type="nucleotide sequence ID" value="NZ_CP071444.1"/>
</dbReference>
<keyword evidence="1" id="KW-0472">Membrane</keyword>
<organism evidence="2 3">
    <name type="scientific">Alkalibacter rhizosphaerae</name>
    <dbReference type="NCBI Taxonomy" id="2815577"/>
    <lineage>
        <taxon>Bacteria</taxon>
        <taxon>Bacillati</taxon>
        <taxon>Bacillota</taxon>
        <taxon>Clostridia</taxon>
        <taxon>Eubacteriales</taxon>
        <taxon>Eubacteriaceae</taxon>
        <taxon>Alkalibacter</taxon>
    </lineage>
</organism>
<keyword evidence="3" id="KW-1185">Reference proteome</keyword>
<dbReference type="EMBL" id="CP071444">
    <property type="protein sequence ID" value="QSX08054.1"/>
    <property type="molecule type" value="Genomic_DNA"/>
</dbReference>
<evidence type="ECO:0000313" key="3">
    <source>
        <dbReference type="Proteomes" id="UP000663499"/>
    </source>
</evidence>
<dbReference type="KEGG" id="alka:J0B03_09620"/>
<feature type="transmembrane region" description="Helical" evidence="1">
    <location>
        <begin position="122"/>
        <end position="144"/>
    </location>
</feature>
<dbReference type="Proteomes" id="UP000663499">
    <property type="component" value="Chromosome"/>
</dbReference>
<reference evidence="2" key="1">
    <citation type="submission" date="2021-03" db="EMBL/GenBank/DDBJ databases">
        <title>Alkalibacter marinus sp. nov., isolated from tidal flat sediment.</title>
        <authorList>
            <person name="Namirimu T."/>
            <person name="Yang J.-A."/>
            <person name="Yang S.-H."/>
            <person name="Kim Y.-J."/>
            <person name="Kwon K.K."/>
        </authorList>
    </citation>
    <scope>NUCLEOTIDE SEQUENCE</scope>
    <source>
        <strain evidence="2">ES005</strain>
    </source>
</reference>
<dbReference type="InterPro" id="IPR011397">
    <property type="entry name" value="YhfC"/>
</dbReference>
<keyword evidence="2" id="KW-0645">Protease</keyword>
<protein>
    <submittedName>
        <fullName evidence="2">YhfC family intramembrane metalloprotease</fullName>
    </submittedName>
</protein>
<dbReference type="Pfam" id="PF10086">
    <property type="entry name" value="YhfC"/>
    <property type="match status" value="1"/>
</dbReference>
<feature type="transmembrane region" description="Helical" evidence="1">
    <location>
        <begin position="78"/>
        <end position="102"/>
    </location>
</feature>
<gene>
    <name evidence="2" type="ORF">J0B03_09620</name>
</gene>
<dbReference type="GO" id="GO:0008237">
    <property type="term" value="F:metallopeptidase activity"/>
    <property type="evidence" value="ECO:0007669"/>
    <property type="project" value="UniProtKB-KW"/>
</dbReference>
<evidence type="ECO:0000313" key="2">
    <source>
        <dbReference type="EMBL" id="QSX08054.1"/>
    </source>
</evidence>
<sequence>MTYGGHVVAVAFAVLFSVAFPIGLLFYSRKLAGKFPWKQALAGAMVFAIFQIFTRIPLITYLQGQSWFVIHIASERLLMALFLSFTAGLFEEVGRTVAFLLFRRNGYRFGEVFAYGVGHGGFESLLLVGVNTLANLVAVLYLAFGWFSNAVIGNPQIFGSVGDLSAVFAANPAHLFFFGGLERVFAIMLHIALSFVVAKGVSGKRPKMVLMAILIHTAVNFVAVLMPGVWLAEGFLLLVALGCFWYIRKSFYTKYLDEMGDRG</sequence>